<comment type="caution">
    <text evidence="5">The sequence shown here is derived from an EMBL/GenBank/DDBJ whole genome shotgun (WGS) entry which is preliminary data.</text>
</comment>
<evidence type="ECO:0000256" key="2">
    <source>
        <dbReference type="ARBA" id="ARBA00023125"/>
    </source>
</evidence>
<dbReference type="SMART" id="SM00421">
    <property type="entry name" value="HTH_LUXR"/>
    <property type="match status" value="2"/>
</dbReference>
<reference evidence="6" key="1">
    <citation type="journal article" date="2019" name="Int. J. Syst. Evol. Microbiol.">
        <title>The Global Catalogue of Microorganisms (GCM) 10K type strain sequencing project: providing services to taxonomists for standard genome sequencing and annotation.</title>
        <authorList>
            <consortium name="The Broad Institute Genomics Platform"/>
            <consortium name="The Broad Institute Genome Sequencing Center for Infectious Disease"/>
            <person name="Wu L."/>
            <person name="Ma J."/>
        </authorList>
    </citation>
    <scope>NUCLEOTIDE SEQUENCE [LARGE SCALE GENOMIC DNA]</scope>
    <source>
        <strain evidence="6">JCM 17805</strain>
    </source>
</reference>
<dbReference type="InterPro" id="IPR016032">
    <property type="entry name" value="Sig_transdc_resp-reg_C-effctor"/>
</dbReference>
<name>A0ABP8V7Z9_9GAMM</name>
<organism evidence="5 6">
    <name type="scientific">Kistimonas scapharcae</name>
    <dbReference type="NCBI Taxonomy" id="1036133"/>
    <lineage>
        <taxon>Bacteria</taxon>
        <taxon>Pseudomonadati</taxon>
        <taxon>Pseudomonadota</taxon>
        <taxon>Gammaproteobacteria</taxon>
        <taxon>Oceanospirillales</taxon>
        <taxon>Endozoicomonadaceae</taxon>
        <taxon>Kistimonas</taxon>
    </lineage>
</organism>
<evidence type="ECO:0000259" key="4">
    <source>
        <dbReference type="PROSITE" id="PS50043"/>
    </source>
</evidence>
<dbReference type="PANTHER" id="PTHR44688">
    <property type="entry name" value="DNA-BINDING TRANSCRIPTIONAL ACTIVATOR DEVR_DOSR"/>
    <property type="match status" value="1"/>
</dbReference>
<accession>A0ABP8V7Z9</accession>
<keyword evidence="2" id="KW-0238">DNA-binding</keyword>
<dbReference type="SUPFAM" id="SSF46894">
    <property type="entry name" value="C-terminal effector domain of the bipartite response regulators"/>
    <property type="match status" value="2"/>
</dbReference>
<dbReference type="PROSITE" id="PS50043">
    <property type="entry name" value="HTH_LUXR_2"/>
    <property type="match status" value="1"/>
</dbReference>
<dbReference type="EMBL" id="BAABFL010000474">
    <property type="protein sequence ID" value="GAA4652363.1"/>
    <property type="molecule type" value="Genomic_DNA"/>
</dbReference>
<dbReference type="PANTHER" id="PTHR44688:SF16">
    <property type="entry name" value="DNA-BINDING TRANSCRIPTIONAL ACTIVATOR DEVR_DOSR"/>
    <property type="match status" value="1"/>
</dbReference>
<evidence type="ECO:0000256" key="3">
    <source>
        <dbReference type="ARBA" id="ARBA00023163"/>
    </source>
</evidence>
<dbReference type="Pfam" id="PF00196">
    <property type="entry name" value="GerE"/>
    <property type="match status" value="2"/>
</dbReference>
<feature type="domain" description="HTH luxR-type" evidence="4">
    <location>
        <begin position="106"/>
        <end position="171"/>
    </location>
</feature>
<evidence type="ECO:0000313" key="5">
    <source>
        <dbReference type="EMBL" id="GAA4652363.1"/>
    </source>
</evidence>
<dbReference type="RefSeq" id="WP_345198909.1">
    <property type="nucleotide sequence ID" value="NZ_BAABFL010000474.1"/>
</dbReference>
<dbReference type="InterPro" id="IPR036388">
    <property type="entry name" value="WH-like_DNA-bd_sf"/>
</dbReference>
<keyword evidence="1" id="KW-0805">Transcription regulation</keyword>
<protein>
    <recommendedName>
        <fullName evidence="4">HTH luxR-type domain-containing protein</fullName>
    </recommendedName>
</protein>
<dbReference type="PRINTS" id="PR00038">
    <property type="entry name" value="HTHLUXR"/>
</dbReference>
<sequence>MSRTTQKTVRAETENYVIETGRLTRKQAEVLLLLTEGLSTPEIAAYFCRAQRTVMQHCGALKEAMDASSLTGAIADAMTHGEITPKQKPEPIASDQPPVFVQSPRYVVVGRTFSPRQASTLAWLAEGKSYPAIATIFDVSPRTVHVFSKDIFKKLATNNSRTAVAKAMMSGLLLPKQVFMP</sequence>
<dbReference type="Proteomes" id="UP001500604">
    <property type="component" value="Unassembled WGS sequence"/>
</dbReference>
<dbReference type="InterPro" id="IPR000792">
    <property type="entry name" value="Tscrpt_reg_LuxR_C"/>
</dbReference>
<dbReference type="CDD" id="cd06170">
    <property type="entry name" value="LuxR_C_like"/>
    <property type="match status" value="1"/>
</dbReference>
<gene>
    <name evidence="5" type="ORF">GCM10023116_46470</name>
</gene>
<evidence type="ECO:0000313" key="6">
    <source>
        <dbReference type="Proteomes" id="UP001500604"/>
    </source>
</evidence>
<keyword evidence="6" id="KW-1185">Reference proteome</keyword>
<keyword evidence="3" id="KW-0804">Transcription</keyword>
<proteinExistence type="predicted"/>
<dbReference type="Gene3D" id="1.10.10.10">
    <property type="entry name" value="Winged helix-like DNA-binding domain superfamily/Winged helix DNA-binding domain"/>
    <property type="match status" value="2"/>
</dbReference>
<evidence type="ECO:0000256" key="1">
    <source>
        <dbReference type="ARBA" id="ARBA00023015"/>
    </source>
</evidence>